<protein>
    <submittedName>
        <fullName evidence="2">Uncharacterized protein</fullName>
    </submittedName>
</protein>
<evidence type="ECO:0000313" key="2">
    <source>
        <dbReference type="EMBL" id="MFB9378604.1"/>
    </source>
</evidence>
<accession>A0ABV5LWY9</accession>
<gene>
    <name evidence="2" type="ORF">ACFFVI_16700</name>
</gene>
<evidence type="ECO:0000256" key="1">
    <source>
        <dbReference type="SAM" id="MobiDB-lite"/>
    </source>
</evidence>
<keyword evidence="3" id="KW-1185">Reference proteome</keyword>
<organism evidence="2 3">
    <name type="scientific">Kineococcus gynurae</name>
    <dbReference type="NCBI Taxonomy" id="452979"/>
    <lineage>
        <taxon>Bacteria</taxon>
        <taxon>Bacillati</taxon>
        <taxon>Actinomycetota</taxon>
        <taxon>Actinomycetes</taxon>
        <taxon>Kineosporiales</taxon>
        <taxon>Kineosporiaceae</taxon>
        <taxon>Kineococcus</taxon>
    </lineage>
</organism>
<dbReference type="EMBL" id="JBHMDM010000007">
    <property type="protein sequence ID" value="MFB9378604.1"/>
    <property type="molecule type" value="Genomic_DNA"/>
</dbReference>
<comment type="caution">
    <text evidence="2">The sequence shown here is derived from an EMBL/GenBank/DDBJ whole genome shotgun (WGS) entry which is preliminary data.</text>
</comment>
<evidence type="ECO:0000313" key="3">
    <source>
        <dbReference type="Proteomes" id="UP001589748"/>
    </source>
</evidence>
<name>A0ABV5LWY9_9ACTN</name>
<proteinExistence type="predicted"/>
<sequence length="148" mass="15337">MTDETPDEQGRRRLALIRDGLVENVVLADADYDPPTGLQAVDLDDDSLVGPGWSHRGRDRFEAPRVSPSLPVPDPVSALSTRASTSEARIDALAAAVSGLLLAQQLPDADDDVLNDLDALTGTAGPGASPGAGDDLDLDDILAQLTGA</sequence>
<reference evidence="2 3" key="1">
    <citation type="submission" date="2024-09" db="EMBL/GenBank/DDBJ databases">
        <authorList>
            <person name="Sun Q."/>
            <person name="Mori K."/>
        </authorList>
    </citation>
    <scope>NUCLEOTIDE SEQUENCE [LARGE SCALE GENOMIC DNA]</scope>
    <source>
        <strain evidence="2 3">TISTR 1856</strain>
    </source>
</reference>
<dbReference type="RefSeq" id="WP_380136720.1">
    <property type="nucleotide sequence ID" value="NZ_JBHLUI010000008.1"/>
</dbReference>
<feature type="region of interest" description="Disordered" evidence="1">
    <location>
        <begin position="54"/>
        <end position="78"/>
    </location>
</feature>
<dbReference type="Proteomes" id="UP001589748">
    <property type="component" value="Unassembled WGS sequence"/>
</dbReference>